<dbReference type="Proteomes" id="UP000327439">
    <property type="component" value="Chromosome A10"/>
</dbReference>
<proteinExistence type="predicted"/>
<dbReference type="EMBL" id="CM018211">
    <property type="protein sequence ID" value="KAB2061126.1"/>
    <property type="molecule type" value="Genomic_DNA"/>
</dbReference>
<organism evidence="2 3">
    <name type="scientific">Gossypium barbadense</name>
    <name type="common">Sea Island cotton</name>
    <name type="synonym">Hibiscus barbadensis</name>
    <dbReference type="NCBI Taxonomy" id="3634"/>
    <lineage>
        <taxon>Eukaryota</taxon>
        <taxon>Viridiplantae</taxon>
        <taxon>Streptophyta</taxon>
        <taxon>Embryophyta</taxon>
        <taxon>Tracheophyta</taxon>
        <taxon>Spermatophyta</taxon>
        <taxon>Magnoliopsida</taxon>
        <taxon>eudicotyledons</taxon>
        <taxon>Gunneridae</taxon>
        <taxon>Pentapetalae</taxon>
        <taxon>rosids</taxon>
        <taxon>malvids</taxon>
        <taxon>Malvales</taxon>
        <taxon>Malvaceae</taxon>
        <taxon>Malvoideae</taxon>
        <taxon>Gossypium</taxon>
    </lineage>
</organism>
<evidence type="ECO:0000313" key="3">
    <source>
        <dbReference type="Proteomes" id="UP000327439"/>
    </source>
</evidence>
<sequence length="42" mass="4106">MISTVDGGRGHVKLVSSCRCQTHGRPVVGAPSGGGGARDGQG</sequence>
<protein>
    <submittedName>
        <fullName evidence="2">Uncharacterized protein</fullName>
    </submittedName>
</protein>
<evidence type="ECO:0000313" key="2">
    <source>
        <dbReference type="EMBL" id="KAB2061126.1"/>
    </source>
</evidence>
<dbReference type="AlphaFoldDB" id="A0A5J5U035"/>
<accession>A0A5J5U035</accession>
<reference evidence="3" key="1">
    <citation type="journal article" date="2020" name="Nat. Genet.">
        <title>Genomic diversifications of five Gossypium allopolyploid species and their impact on cotton improvement.</title>
        <authorList>
            <person name="Chen Z.J."/>
            <person name="Sreedasyam A."/>
            <person name="Ando A."/>
            <person name="Song Q."/>
            <person name="De Santiago L.M."/>
            <person name="Hulse-Kemp A.M."/>
            <person name="Ding M."/>
            <person name="Ye W."/>
            <person name="Kirkbride R.C."/>
            <person name="Jenkins J."/>
            <person name="Plott C."/>
            <person name="Lovell J."/>
            <person name="Lin Y.M."/>
            <person name="Vaughn R."/>
            <person name="Liu B."/>
            <person name="Simpson S."/>
            <person name="Scheffler B.E."/>
            <person name="Wen L."/>
            <person name="Saski C.A."/>
            <person name="Grover C.E."/>
            <person name="Hu G."/>
            <person name="Conover J.L."/>
            <person name="Carlson J.W."/>
            <person name="Shu S."/>
            <person name="Boston L.B."/>
            <person name="Williams M."/>
            <person name="Peterson D.G."/>
            <person name="McGee K."/>
            <person name="Jones D.C."/>
            <person name="Wendel J.F."/>
            <person name="Stelly D.M."/>
            <person name="Grimwood J."/>
            <person name="Schmutz J."/>
        </authorList>
    </citation>
    <scope>NUCLEOTIDE SEQUENCE [LARGE SCALE GENOMIC DNA]</scope>
    <source>
        <strain evidence="3">cv. 3-79</strain>
    </source>
</reference>
<name>A0A5J5U035_GOSBA</name>
<evidence type="ECO:0000256" key="1">
    <source>
        <dbReference type="SAM" id="MobiDB-lite"/>
    </source>
</evidence>
<gene>
    <name evidence="2" type="ORF">ES319_A10G065400v1</name>
</gene>
<feature type="compositionally biased region" description="Gly residues" evidence="1">
    <location>
        <begin position="31"/>
        <end position="42"/>
    </location>
</feature>
<feature type="region of interest" description="Disordered" evidence="1">
    <location>
        <begin position="22"/>
        <end position="42"/>
    </location>
</feature>
<keyword evidence="3" id="KW-1185">Reference proteome</keyword>